<organism evidence="12">
    <name type="scientific">candidate division WOR-3 bacterium</name>
    <dbReference type="NCBI Taxonomy" id="2052148"/>
    <lineage>
        <taxon>Bacteria</taxon>
        <taxon>Bacteria division WOR-3</taxon>
    </lineage>
</organism>
<dbReference type="GO" id="GO:0033499">
    <property type="term" value="P:galactose catabolic process via UDP-galactose, Leloir pathway"/>
    <property type="evidence" value="ECO:0007669"/>
    <property type="project" value="TreeGrafter"/>
</dbReference>
<dbReference type="EMBL" id="DSTU01000007">
    <property type="protein sequence ID" value="HFJ54063.1"/>
    <property type="molecule type" value="Genomic_DNA"/>
</dbReference>
<dbReference type="CDD" id="cd05247">
    <property type="entry name" value="UDP_G4E_1_SDR_e"/>
    <property type="match status" value="1"/>
</dbReference>
<dbReference type="Pfam" id="PF01370">
    <property type="entry name" value="Epimerase"/>
    <property type="match status" value="1"/>
</dbReference>
<sequence>MKVLVTGGAGYIGSVCTRLLVDAGYEVVVIDNLAHGHRSAVTPSARLVIADLGDAAALDRVIMQEKPDAVMHFAGRIEVEESMRQPDLYFYTNVACGINLLNSCLRYRVNRFIFSSTAAVYGVPETVPLTEEMPRNPANPYGASKMIFEQLLEAYSRAGNLRYCTLRYFNVAGAYAGLGEDHRPETHLIPRILRSVLNPGETFRIYGEDYPTPDGTCIRDYIHVYDLARAHLLALQALGERNLVYNLGSERGYSVREVFATAEKVTGREIKYEIAPRRPGDVPVLVASARKIRTELGWQPQLTLEDMLRDAWEWHQKHPRGYPD</sequence>
<keyword evidence="9 10" id="KW-0119">Carbohydrate metabolism</keyword>
<dbReference type="Gene3D" id="3.40.50.720">
    <property type="entry name" value="NAD(P)-binding Rossmann-like Domain"/>
    <property type="match status" value="1"/>
</dbReference>
<dbReference type="GO" id="GO:0003978">
    <property type="term" value="F:UDP-glucose 4-epimerase activity"/>
    <property type="evidence" value="ECO:0007669"/>
    <property type="project" value="UniProtKB-UniRule"/>
</dbReference>
<comment type="cofactor">
    <cofactor evidence="2 10">
        <name>NAD(+)</name>
        <dbReference type="ChEBI" id="CHEBI:57540"/>
    </cofactor>
</comment>
<evidence type="ECO:0000256" key="9">
    <source>
        <dbReference type="ARBA" id="ARBA00023277"/>
    </source>
</evidence>
<evidence type="ECO:0000256" key="3">
    <source>
        <dbReference type="ARBA" id="ARBA00004947"/>
    </source>
</evidence>
<dbReference type="InterPro" id="IPR036291">
    <property type="entry name" value="NAD(P)-bd_dom_sf"/>
</dbReference>
<protein>
    <recommendedName>
        <fullName evidence="6 10">UDP-glucose 4-epimerase</fullName>
        <ecNumber evidence="5 10">5.1.3.2</ecNumber>
    </recommendedName>
</protein>
<dbReference type="InterPro" id="IPR005886">
    <property type="entry name" value="UDP_G4E"/>
</dbReference>
<dbReference type="UniPathway" id="UPA00214"/>
<dbReference type="Gene3D" id="3.90.25.10">
    <property type="entry name" value="UDP-galactose 4-epimerase, domain 1"/>
    <property type="match status" value="1"/>
</dbReference>
<comment type="pathway">
    <text evidence="3 10">Carbohydrate metabolism; galactose metabolism.</text>
</comment>
<comment type="caution">
    <text evidence="12">The sequence shown here is derived from an EMBL/GenBank/DDBJ whole genome shotgun (WGS) entry which is preliminary data.</text>
</comment>
<proteinExistence type="inferred from homology"/>
<gene>
    <name evidence="12" type="primary">galE</name>
    <name evidence="12" type="ORF">ENP94_04560</name>
    <name evidence="13" type="ORF">ENS16_05185</name>
</gene>
<evidence type="ECO:0000256" key="4">
    <source>
        <dbReference type="ARBA" id="ARBA00007637"/>
    </source>
</evidence>
<comment type="subunit">
    <text evidence="10">Homodimer.</text>
</comment>
<feature type="domain" description="NAD-dependent epimerase/dehydratase" evidence="11">
    <location>
        <begin position="3"/>
        <end position="248"/>
    </location>
</feature>
<name>A0A7C1SGZ2_UNCW3</name>
<evidence type="ECO:0000256" key="8">
    <source>
        <dbReference type="ARBA" id="ARBA00023235"/>
    </source>
</evidence>
<dbReference type="InterPro" id="IPR001509">
    <property type="entry name" value="Epimerase_deHydtase"/>
</dbReference>
<evidence type="ECO:0000256" key="2">
    <source>
        <dbReference type="ARBA" id="ARBA00001911"/>
    </source>
</evidence>
<dbReference type="EC" id="5.1.3.2" evidence="5 10"/>
<evidence type="ECO:0000256" key="5">
    <source>
        <dbReference type="ARBA" id="ARBA00013189"/>
    </source>
</evidence>
<evidence type="ECO:0000256" key="1">
    <source>
        <dbReference type="ARBA" id="ARBA00000083"/>
    </source>
</evidence>
<comment type="catalytic activity">
    <reaction evidence="1 10">
        <text>UDP-alpha-D-glucose = UDP-alpha-D-galactose</text>
        <dbReference type="Rhea" id="RHEA:22168"/>
        <dbReference type="ChEBI" id="CHEBI:58885"/>
        <dbReference type="ChEBI" id="CHEBI:66914"/>
        <dbReference type="EC" id="5.1.3.2"/>
    </reaction>
</comment>
<dbReference type="PANTHER" id="PTHR43725:SF53">
    <property type="entry name" value="UDP-ARABINOSE 4-EPIMERASE 1"/>
    <property type="match status" value="1"/>
</dbReference>
<evidence type="ECO:0000256" key="7">
    <source>
        <dbReference type="ARBA" id="ARBA00023027"/>
    </source>
</evidence>
<dbReference type="PANTHER" id="PTHR43725">
    <property type="entry name" value="UDP-GLUCOSE 4-EPIMERASE"/>
    <property type="match status" value="1"/>
</dbReference>
<dbReference type="AlphaFoldDB" id="A0A7C1SGZ2"/>
<accession>A0A7C1SGZ2</accession>
<comment type="similarity">
    <text evidence="4 10">Belongs to the NAD(P)-dependent epimerase/dehydratase family.</text>
</comment>
<evidence type="ECO:0000313" key="12">
    <source>
        <dbReference type="EMBL" id="HEA87267.1"/>
    </source>
</evidence>
<evidence type="ECO:0000256" key="6">
    <source>
        <dbReference type="ARBA" id="ARBA00018569"/>
    </source>
</evidence>
<keyword evidence="7 10" id="KW-0520">NAD</keyword>
<keyword evidence="8 10" id="KW-0413">Isomerase</keyword>
<dbReference type="SUPFAM" id="SSF51735">
    <property type="entry name" value="NAD(P)-binding Rossmann-fold domains"/>
    <property type="match status" value="1"/>
</dbReference>
<evidence type="ECO:0000256" key="10">
    <source>
        <dbReference type="RuleBase" id="RU366046"/>
    </source>
</evidence>
<evidence type="ECO:0000313" key="13">
    <source>
        <dbReference type="EMBL" id="HFJ54063.1"/>
    </source>
</evidence>
<dbReference type="NCBIfam" id="TIGR01179">
    <property type="entry name" value="galE"/>
    <property type="match status" value="1"/>
</dbReference>
<evidence type="ECO:0000259" key="11">
    <source>
        <dbReference type="Pfam" id="PF01370"/>
    </source>
</evidence>
<reference evidence="12" key="1">
    <citation type="journal article" date="2020" name="mSystems">
        <title>Genome- and Community-Level Interaction Insights into Carbon Utilization and Element Cycling Functions of Hydrothermarchaeota in Hydrothermal Sediment.</title>
        <authorList>
            <person name="Zhou Z."/>
            <person name="Liu Y."/>
            <person name="Xu W."/>
            <person name="Pan J."/>
            <person name="Luo Z.H."/>
            <person name="Li M."/>
        </authorList>
    </citation>
    <scope>NUCLEOTIDE SEQUENCE [LARGE SCALE GENOMIC DNA]</scope>
    <source>
        <strain evidence="12">SpSt-265</strain>
        <strain evidence="13">SpSt-465</strain>
    </source>
</reference>
<dbReference type="EMBL" id="DSLG01000004">
    <property type="protein sequence ID" value="HEA87267.1"/>
    <property type="molecule type" value="Genomic_DNA"/>
</dbReference>